<organism evidence="1">
    <name type="scientific">marine sediment metagenome</name>
    <dbReference type="NCBI Taxonomy" id="412755"/>
    <lineage>
        <taxon>unclassified sequences</taxon>
        <taxon>metagenomes</taxon>
        <taxon>ecological metagenomes</taxon>
    </lineage>
</organism>
<comment type="caution">
    <text evidence="1">The sequence shown here is derived from an EMBL/GenBank/DDBJ whole genome shotgun (WGS) entry which is preliminary data.</text>
</comment>
<reference evidence="1" key="1">
    <citation type="journal article" date="2014" name="Front. Microbiol.">
        <title>High frequency of phylogenetically diverse reductive dehalogenase-homologous genes in deep subseafloor sedimentary metagenomes.</title>
        <authorList>
            <person name="Kawai M."/>
            <person name="Futagami T."/>
            <person name="Toyoda A."/>
            <person name="Takaki Y."/>
            <person name="Nishi S."/>
            <person name="Hori S."/>
            <person name="Arai W."/>
            <person name="Tsubouchi T."/>
            <person name="Morono Y."/>
            <person name="Uchiyama I."/>
            <person name="Ito T."/>
            <person name="Fujiyama A."/>
            <person name="Inagaki F."/>
            <person name="Takami H."/>
        </authorList>
    </citation>
    <scope>NUCLEOTIDE SEQUENCE</scope>
    <source>
        <strain evidence="1">Expedition CK06-06</strain>
    </source>
</reference>
<accession>X1D6M2</accession>
<gene>
    <name evidence="1" type="ORF">S01H4_44548</name>
</gene>
<dbReference type="AlphaFoldDB" id="X1D6M2"/>
<proteinExistence type="predicted"/>
<protein>
    <submittedName>
        <fullName evidence="1">Uncharacterized protein</fullName>
    </submittedName>
</protein>
<evidence type="ECO:0000313" key="1">
    <source>
        <dbReference type="EMBL" id="GAG92101.1"/>
    </source>
</evidence>
<dbReference type="EMBL" id="BART01024710">
    <property type="protein sequence ID" value="GAG92101.1"/>
    <property type="molecule type" value="Genomic_DNA"/>
</dbReference>
<sequence length="78" mass="8790">TEEERLAAKLPVPTKIHITMEAKLCGAGAEDWPPKWLEDELAQTLPVCEECSVIYQELTGRPIDWPRVQLENNSNSEA</sequence>
<name>X1D6M2_9ZZZZ</name>
<feature type="non-terminal residue" evidence="1">
    <location>
        <position position="1"/>
    </location>
</feature>